<dbReference type="GO" id="GO:0061640">
    <property type="term" value="P:cytoskeleton-dependent cytokinesis"/>
    <property type="evidence" value="ECO:0007669"/>
    <property type="project" value="InterPro"/>
</dbReference>
<dbReference type="Pfam" id="PF07426">
    <property type="entry name" value="Dynactin_p22"/>
    <property type="match status" value="1"/>
</dbReference>
<dbReference type="PANTHER" id="PTHR28360:SF1">
    <property type="entry name" value="DYNACTIN SUBUNIT 3"/>
    <property type="match status" value="1"/>
</dbReference>
<accession>A0A1D9Q8F7</accession>
<dbReference type="OrthoDB" id="5403729at2759"/>
<dbReference type="Proteomes" id="UP000177798">
    <property type="component" value="Chromosome 7"/>
</dbReference>
<name>A0A1D9Q8F7_SCLS1</name>
<proteinExistence type="predicted"/>
<evidence type="ECO:0008006" key="3">
    <source>
        <dbReference type="Google" id="ProtNLM"/>
    </source>
</evidence>
<evidence type="ECO:0000313" key="1">
    <source>
        <dbReference type="EMBL" id="APA11211.1"/>
    </source>
</evidence>
<gene>
    <name evidence="1" type="ORF">sscle_07g059810</name>
</gene>
<dbReference type="AlphaFoldDB" id="A0A1D9Q8F7"/>
<dbReference type="VEuPathDB" id="FungiDB:sscle_07g059810"/>
<organism evidence="1 2">
    <name type="scientific">Sclerotinia sclerotiorum (strain ATCC 18683 / 1980 / Ss-1)</name>
    <name type="common">White mold</name>
    <name type="synonym">Whetzelinia sclerotiorum</name>
    <dbReference type="NCBI Taxonomy" id="665079"/>
    <lineage>
        <taxon>Eukaryota</taxon>
        <taxon>Fungi</taxon>
        <taxon>Dikarya</taxon>
        <taxon>Ascomycota</taxon>
        <taxon>Pezizomycotina</taxon>
        <taxon>Leotiomycetes</taxon>
        <taxon>Helotiales</taxon>
        <taxon>Sclerotiniaceae</taxon>
        <taxon>Sclerotinia</taxon>
    </lineage>
</organism>
<dbReference type="GO" id="GO:0005869">
    <property type="term" value="C:dynactin complex"/>
    <property type="evidence" value="ECO:0007669"/>
    <property type="project" value="InterPro"/>
</dbReference>
<dbReference type="PANTHER" id="PTHR28360">
    <property type="entry name" value="DYNACTIN SUBUNIT 3"/>
    <property type="match status" value="1"/>
</dbReference>
<dbReference type="InterPro" id="IPR009991">
    <property type="entry name" value="DCTN3"/>
</dbReference>
<protein>
    <recommendedName>
        <fullName evidence="3">Nuclear distribution protein RO10</fullName>
    </recommendedName>
</protein>
<reference evidence="2" key="1">
    <citation type="journal article" date="2017" name="Genome Biol. Evol.">
        <title>The complete genome sequence of the phytopathogenic fungus Sclerotinia sclerotiorum reveals insights into the genome architecture of broad host range pathogens.</title>
        <authorList>
            <person name="Derbyshire M."/>
            <person name="Denton-Giles M."/>
            <person name="Hegedus D."/>
            <person name="Seifbarghy S."/>
            <person name="Rollins J."/>
            <person name="van Kan J."/>
            <person name="Seidl M.F."/>
            <person name="Faino L."/>
            <person name="Mbengue M."/>
            <person name="Navaud O."/>
            <person name="Raffaele S."/>
            <person name="Hammond-Kosack K."/>
            <person name="Heard S."/>
            <person name="Oliver R."/>
        </authorList>
    </citation>
    <scope>NUCLEOTIDE SEQUENCE [LARGE SCALE GENOMIC DNA]</scope>
    <source>
        <strain evidence="2">ATCC 18683 / 1980 / Ss-1</strain>
    </source>
</reference>
<evidence type="ECO:0000313" key="2">
    <source>
        <dbReference type="Proteomes" id="UP000177798"/>
    </source>
</evidence>
<dbReference type="EMBL" id="CP017820">
    <property type="protein sequence ID" value="APA11211.1"/>
    <property type="molecule type" value="Genomic_DNA"/>
</dbReference>
<sequence>MNNTFDKTALETIDLLEARLRRIEYAVCGHIDTTSITSSDVSISAYERLADLEHVLHGLASKSRVIQDLLKLHARYPDLFQSIHPDQIPTTLDTASILSIILASASSYPSTASRLTSILDMPIPSAESSAQLIDLQPRIAKIEALQMAQNADLSALRQRTAAVIQRWYTVDVLRTGESWAELEERVQHVEQKVRRAIAMKQLDDDMVQE</sequence>